<sequence length="345" mass="38989">MKRLLIDPLPGRLPYENRRTIRVKAKFAGMRFIDFLCQYHPPTPRQSWLRWIDDGDIQFKSSAVEAARVVHAGDHYVHVMRQVTEPDVNASIGILHQDGSMVVVDKPAPLPIHPCGRFNRNSLLSMLQPFYPGEKLRLAHRLDANTTGVVLFCRTREAARFVQPQFERREVGKLYLTRVVGHVPWETFCCERPIANASEHLGHDTAGARFASQGGLPARTEFHVVGRLADQTTLLHAVPVTGRTNQIRVHLWSLGFPVLGDLLYRPGGVLGNQQTHSLLDPPLCLHAHRLSLTDPNLGQPVQFESPKPDWWQEPRRSHATTARDYCKSDSATTTANRFNLCQQNC</sequence>
<dbReference type="PROSITE" id="PS01129">
    <property type="entry name" value="PSI_RLU"/>
    <property type="match status" value="1"/>
</dbReference>
<feature type="domain" description="Pseudouridine synthase RsuA/RluA-like" evidence="2">
    <location>
        <begin position="101"/>
        <end position="251"/>
    </location>
</feature>
<dbReference type="InterPro" id="IPR006224">
    <property type="entry name" value="PsdUridine_synth_RluA-like_CS"/>
</dbReference>
<dbReference type="RefSeq" id="WP_146523961.1">
    <property type="nucleotide sequence ID" value="NZ_SJPV01000001.1"/>
</dbReference>
<accession>A0A5C6E321</accession>
<evidence type="ECO:0000259" key="2">
    <source>
        <dbReference type="Pfam" id="PF00849"/>
    </source>
</evidence>
<reference evidence="3 4" key="1">
    <citation type="submission" date="2019-02" db="EMBL/GenBank/DDBJ databases">
        <title>Deep-cultivation of Planctomycetes and their phenomic and genomic characterization uncovers novel biology.</title>
        <authorList>
            <person name="Wiegand S."/>
            <person name="Jogler M."/>
            <person name="Boedeker C."/>
            <person name="Pinto D."/>
            <person name="Vollmers J."/>
            <person name="Rivas-Marin E."/>
            <person name="Kohn T."/>
            <person name="Peeters S.H."/>
            <person name="Heuer A."/>
            <person name="Rast P."/>
            <person name="Oberbeckmann S."/>
            <person name="Bunk B."/>
            <person name="Jeske O."/>
            <person name="Meyerdierks A."/>
            <person name="Storesund J.E."/>
            <person name="Kallscheuer N."/>
            <person name="Luecker S."/>
            <person name="Lage O.M."/>
            <person name="Pohl T."/>
            <person name="Merkel B.J."/>
            <person name="Hornburger P."/>
            <person name="Mueller R.-W."/>
            <person name="Bruemmer F."/>
            <person name="Labrenz M."/>
            <person name="Spormann A.M."/>
            <person name="Op Den Camp H."/>
            <person name="Overmann J."/>
            <person name="Amann R."/>
            <person name="Jetten M.S.M."/>
            <person name="Mascher T."/>
            <person name="Medema M.H."/>
            <person name="Devos D.P."/>
            <person name="Kaster A.-K."/>
            <person name="Ovreas L."/>
            <person name="Rohde M."/>
            <person name="Galperin M.Y."/>
            <person name="Jogler C."/>
        </authorList>
    </citation>
    <scope>NUCLEOTIDE SEQUENCE [LARGE SCALE GENOMIC DNA]</scope>
    <source>
        <strain evidence="3 4">Poly41</strain>
    </source>
</reference>
<comment type="caution">
    <text evidence="3">The sequence shown here is derived from an EMBL/GenBank/DDBJ whole genome shotgun (WGS) entry which is preliminary data.</text>
</comment>
<dbReference type="InterPro" id="IPR050188">
    <property type="entry name" value="RluA_PseudoU_synthase"/>
</dbReference>
<gene>
    <name evidence="3" type="primary">rluA_1</name>
    <name evidence="3" type="ORF">Poly41_00780</name>
</gene>
<dbReference type="Pfam" id="PF00849">
    <property type="entry name" value="PseudoU_synth_2"/>
    <property type="match status" value="1"/>
</dbReference>
<dbReference type="Proteomes" id="UP000319143">
    <property type="component" value="Unassembled WGS sequence"/>
</dbReference>
<dbReference type="GO" id="GO:0003723">
    <property type="term" value="F:RNA binding"/>
    <property type="evidence" value="ECO:0007669"/>
    <property type="project" value="InterPro"/>
</dbReference>
<evidence type="ECO:0000313" key="3">
    <source>
        <dbReference type="EMBL" id="TWU41786.1"/>
    </source>
</evidence>
<dbReference type="AlphaFoldDB" id="A0A5C6E321"/>
<keyword evidence="3" id="KW-0413">Isomerase</keyword>
<keyword evidence="4" id="KW-1185">Reference proteome</keyword>
<dbReference type="PANTHER" id="PTHR21600">
    <property type="entry name" value="MITOCHONDRIAL RNA PSEUDOURIDINE SYNTHASE"/>
    <property type="match status" value="1"/>
</dbReference>
<comment type="similarity">
    <text evidence="1">Belongs to the pseudouridine synthase RluA family.</text>
</comment>
<dbReference type="InterPro" id="IPR020103">
    <property type="entry name" value="PsdUridine_synth_cat_dom_sf"/>
</dbReference>
<dbReference type="EMBL" id="SJPV01000001">
    <property type="protein sequence ID" value="TWU41786.1"/>
    <property type="molecule type" value="Genomic_DNA"/>
</dbReference>
<dbReference type="EC" id="5.4.99.28" evidence="3"/>
<dbReference type="Gene3D" id="3.30.2350.10">
    <property type="entry name" value="Pseudouridine synthase"/>
    <property type="match status" value="1"/>
</dbReference>
<evidence type="ECO:0000256" key="1">
    <source>
        <dbReference type="ARBA" id="ARBA00010876"/>
    </source>
</evidence>
<dbReference type="OrthoDB" id="9784108at2"/>
<dbReference type="InterPro" id="IPR006145">
    <property type="entry name" value="PsdUridine_synth_RsuA/RluA"/>
</dbReference>
<proteinExistence type="inferred from homology"/>
<organism evidence="3 4">
    <name type="scientific">Novipirellula artificiosorum</name>
    <dbReference type="NCBI Taxonomy" id="2528016"/>
    <lineage>
        <taxon>Bacteria</taxon>
        <taxon>Pseudomonadati</taxon>
        <taxon>Planctomycetota</taxon>
        <taxon>Planctomycetia</taxon>
        <taxon>Pirellulales</taxon>
        <taxon>Pirellulaceae</taxon>
        <taxon>Novipirellula</taxon>
    </lineage>
</organism>
<evidence type="ECO:0000313" key="4">
    <source>
        <dbReference type="Proteomes" id="UP000319143"/>
    </source>
</evidence>
<name>A0A5C6E321_9BACT</name>
<dbReference type="GO" id="GO:0160151">
    <property type="term" value="F:tRNA pseudouridine(32) synthase activity"/>
    <property type="evidence" value="ECO:0007669"/>
    <property type="project" value="UniProtKB-EC"/>
</dbReference>
<dbReference type="PANTHER" id="PTHR21600:SF87">
    <property type="entry name" value="RNA PSEUDOURIDYLATE SYNTHASE DOMAIN-CONTAINING PROTEIN 1"/>
    <property type="match status" value="1"/>
</dbReference>
<protein>
    <submittedName>
        <fullName evidence="3">Ribosomal large subunit pseudouridine synthase A</fullName>
        <ecNumber evidence="3">5.4.99.28</ecNumber>
    </submittedName>
</protein>
<dbReference type="GO" id="GO:0000455">
    <property type="term" value="P:enzyme-directed rRNA pseudouridine synthesis"/>
    <property type="evidence" value="ECO:0007669"/>
    <property type="project" value="TreeGrafter"/>
</dbReference>
<dbReference type="SUPFAM" id="SSF55120">
    <property type="entry name" value="Pseudouridine synthase"/>
    <property type="match status" value="1"/>
</dbReference>